<dbReference type="AlphaFoldDB" id="A0AAV0FN49"/>
<evidence type="ECO:0000256" key="1">
    <source>
        <dbReference type="SAM" id="MobiDB-lite"/>
    </source>
</evidence>
<feature type="region of interest" description="Disordered" evidence="1">
    <location>
        <begin position="58"/>
        <end position="89"/>
    </location>
</feature>
<name>A0AAV0FN49_9ASTE</name>
<keyword evidence="3" id="KW-1185">Reference proteome</keyword>
<proteinExistence type="predicted"/>
<feature type="non-terminal residue" evidence="2">
    <location>
        <position position="121"/>
    </location>
</feature>
<evidence type="ECO:0000313" key="2">
    <source>
        <dbReference type="EMBL" id="CAH9136865.1"/>
    </source>
</evidence>
<evidence type="ECO:0000313" key="3">
    <source>
        <dbReference type="Proteomes" id="UP001152523"/>
    </source>
</evidence>
<dbReference type="Proteomes" id="UP001152523">
    <property type="component" value="Unassembled WGS sequence"/>
</dbReference>
<comment type="caution">
    <text evidence="2">The sequence shown here is derived from an EMBL/GenBank/DDBJ whole genome shotgun (WGS) entry which is preliminary data.</text>
</comment>
<sequence>MMVVVRMDQDGATHMSRDDGGDWWCRSGRWLRQAGVGLGVVGQSSDWLRQSCSWTAAGGRPCSDDRRQAMGRRPTAGHGPAGHGMPAAAGGSMEVGEWRLWFGEKSRSLRFYRFNVNGIFV</sequence>
<organism evidence="2 3">
    <name type="scientific">Cuscuta epithymum</name>
    <dbReference type="NCBI Taxonomy" id="186058"/>
    <lineage>
        <taxon>Eukaryota</taxon>
        <taxon>Viridiplantae</taxon>
        <taxon>Streptophyta</taxon>
        <taxon>Embryophyta</taxon>
        <taxon>Tracheophyta</taxon>
        <taxon>Spermatophyta</taxon>
        <taxon>Magnoliopsida</taxon>
        <taxon>eudicotyledons</taxon>
        <taxon>Gunneridae</taxon>
        <taxon>Pentapetalae</taxon>
        <taxon>asterids</taxon>
        <taxon>lamiids</taxon>
        <taxon>Solanales</taxon>
        <taxon>Convolvulaceae</taxon>
        <taxon>Cuscuteae</taxon>
        <taxon>Cuscuta</taxon>
        <taxon>Cuscuta subgen. Cuscuta</taxon>
    </lineage>
</organism>
<dbReference type="EMBL" id="CAMAPF010000997">
    <property type="protein sequence ID" value="CAH9136865.1"/>
    <property type="molecule type" value="Genomic_DNA"/>
</dbReference>
<gene>
    <name evidence="2" type="ORF">CEPIT_LOCUS35602</name>
</gene>
<accession>A0AAV0FN49</accession>
<protein>
    <submittedName>
        <fullName evidence="2">Uncharacterized protein</fullName>
    </submittedName>
</protein>
<reference evidence="2" key="1">
    <citation type="submission" date="2022-07" db="EMBL/GenBank/DDBJ databases">
        <authorList>
            <person name="Macas J."/>
            <person name="Novak P."/>
            <person name="Neumann P."/>
        </authorList>
    </citation>
    <scope>NUCLEOTIDE SEQUENCE</scope>
</reference>